<evidence type="ECO:0000259" key="10">
    <source>
        <dbReference type="Pfam" id="PF23769"/>
    </source>
</evidence>
<evidence type="ECO:0000256" key="3">
    <source>
        <dbReference type="ARBA" id="ARBA00022552"/>
    </source>
</evidence>
<keyword evidence="4 8" id="KW-0853">WD repeat</keyword>
<dbReference type="Gene3D" id="2.130.10.10">
    <property type="entry name" value="YVTN repeat-like/Quinoprotein amine dehydrogenase"/>
    <property type="match status" value="4"/>
</dbReference>
<reference evidence="11 12" key="1">
    <citation type="submission" date="2011-02" db="EMBL/GenBank/DDBJ databases">
        <title>The Genome Sequence of Sphaeroforma arctica JP610.</title>
        <authorList>
            <consortium name="The Broad Institute Genome Sequencing Platform"/>
            <person name="Russ C."/>
            <person name="Cuomo C."/>
            <person name="Young S.K."/>
            <person name="Zeng Q."/>
            <person name="Gargeya S."/>
            <person name="Alvarado L."/>
            <person name="Berlin A."/>
            <person name="Chapman S.B."/>
            <person name="Chen Z."/>
            <person name="Freedman E."/>
            <person name="Gellesch M."/>
            <person name="Goldberg J."/>
            <person name="Griggs A."/>
            <person name="Gujja S."/>
            <person name="Heilman E."/>
            <person name="Heiman D."/>
            <person name="Howarth C."/>
            <person name="Mehta T."/>
            <person name="Neiman D."/>
            <person name="Pearson M."/>
            <person name="Roberts A."/>
            <person name="Saif S."/>
            <person name="Shea T."/>
            <person name="Shenoy N."/>
            <person name="Sisk P."/>
            <person name="Stolte C."/>
            <person name="Sykes S."/>
            <person name="White J."/>
            <person name="Yandava C."/>
            <person name="Burger G."/>
            <person name="Gray M.W."/>
            <person name="Holland P.W.H."/>
            <person name="King N."/>
            <person name="Lang F.B.F."/>
            <person name="Roger A.J."/>
            <person name="Ruiz-Trillo I."/>
            <person name="Haas B."/>
            <person name="Nusbaum C."/>
            <person name="Birren B."/>
        </authorList>
    </citation>
    <scope>NUCLEOTIDE SEQUENCE [LARGE SCALE GENOMIC DNA]</scope>
    <source>
        <strain evidence="11 12">JP610</strain>
    </source>
</reference>
<sequence>MPGETKSGTVANAKKQVEETVVSPDMAGTKYANEPNNLSDAHAVTAGGNLTASAPVMTPDSKYFLCGADNKVHVYSVITGLRVHTLTGHNDTVTAISISPENPLQAYTCSLDGDVRVWDYLDAVCLKVYCVGLPLIKMLMTAQAMSEKRALYVIARPSKFEMKTYRQSKKAPVIVGKADGDDAMDIDTTEQEETSESKLVEDGGASKDGEKEKEIMETPEQEETSESKPVEGGETSKDEKKEEEITEATEQEETSESKPVVDGGKINAGKKGKKVTKPGLRIFEVYLDAKFDTSTKNKFNKKITVGGVRKEKVHTRLVIYTSSIRDWTFSHDGKYLALVSKTSLIVIDLPKKHRTKFEGRARFSTVRFHPDGDIMATGDEQGRVTLWYSFREVLAKEQKKVHTSECITSTLHWHAHAVSSIAFTSDGAYLLSGGVEAVLVIWSLSDSSKQFLPRLGAPIRSVSISANEEMYLVGYVTNTIHIVSVSSLKILKEVRGLVLRPPAVVHRHHNYGLTNKNNKDTISSSSTTGISSKVRACIPLSLSVNPKDNSTVAFNRLPGSVQFYDVLSDKPVSTMGVVQHMYVSGTQSAQIDQPLTDVRHVAYTFKGEGLITVEGKINEPRLKFWDWDDSAHSFTLNTFTDTAHSDEVLSVGVDPAHNVACTTSLDGTIKLWVMNRVRVLATTPKTDAQAAKAGSKAAGANGTEEQIQWSKSSTASYRGMTPYCCAFSNDGSLLAVGFDHVITLWAPETNTLMRSLMHTAGPSQPITSVSFATIPSKSLPLLIAATPDYLFVWNLLTCTVYWSYKVKVTLLTTVPRFSTNSSGHTEGYFAIVARLPGFEGRYPEVVVEFSAESPVPLRISPVPKRESVEGLAYLTGNRANTSTSASRNSSETAKFVKSANASLGLAHTTPPALAVATTCGIIRMVGGDTVKHSKSKSQIAKEAHIDNSDVFAAAKPGVSANAYVAASGVRESNGSTDTGLKPSEVVFTAPSHLVPPCTALYESFMTLLLDNSRTSSKEADEKLVSEDADMMDIDIDMTASKNTNMATMESGSADISNGDMADEYSYLEAVFATNLINPTSVPAQETKAANGDANITSGSSKKKSSKKSKKSAKSSEKSRNTDALVQTNGIVESGVTAGEENAKITSPKSPKKASSKNSRKSSKKKKVAPSFTPNSEITTTTSAQVTPAPSKHSKKSSNKKRKAPTSV</sequence>
<feature type="compositionally biased region" description="Acidic residues" evidence="9">
    <location>
        <begin position="244"/>
        <end position="254"/>
    </location>
</feature>
<feature type="region of interest" description="Disordered" evidence="9">
    <location>
        <begin position="188"/>
        <end position="273"/>
    </location>
</feature>
<feature type="compositionally biased region" description="Basic residues" evidence="9">
    <location>
        <begin position="1149"/>
        <end position="1167"/>
    </location>
</feature>
<evidence type="ECO:0000256" key="7">
    <source>
        <dbReference type="ARBA" id="ARBA00023242"/>
    </source>
</evidence>
<dbReference type="InterPro" id="IPR057644">
    <property type="entry name" value="Beta-prop_WDR75_2nd"/>
</dbReference>
<keyword evidence="7" id="KW-0539">Nucleus</keyword>
<feature type="compositionally biased region" description="Basic residues" evidence="9">
    <location>
        <begin position="1191"/>
        <end position="1207"/>
    </location>
</feature>
<dbReference type="InterPro" id="IPR053826">
    <property type="entry name" value="WDR75"/>
</dbReference>
<keyword evidence="3" id="KW-0698">rRNA processing</keyword>
<dbReference type="SUPFAM" id="SSF50978">
    <property type="entry name" value="WD40 repeat-like"/>
    <property type="match status" value="1"/>
</dbReference>
<dbReference type="eggNOG" id="KOG1963">
    <property type="taxonomic scope" value="Eukaryota"/>
</dbReference>
<feature type="compositionally biased region" description="Polar residues" evidence="9">
    <location>
        <begin position="1121"/>
        <end position="1130"/>
    </location>
</feature>
<evidence type="ECO:0000256" key="6">
    <source>
        <dbReference type="ARBA" id="ARBA00023163"/>
    </source>
</evidence>
<feature type="compositionally biased region" description="Polar residues" evidence="9">
    <location>
        <begin position="1171"/>
        <end position="1187"/>
    </location>
</feature>
<keyword evidence="12" id="KW-1185">Reference proteome</keyword>
<dbReference type="GeneID" id="25910584"/>
<feature type="compositionally biased region" description="Basic and acidic residues" evidence="9">
    <location>
        <begin position="195"/>
        <end position="216"/>
    </location>
</feature>
<dbReference type="Proteomes" id="UP000054560">
    <property type="component" value="Unassembled WGS sequence"/>
</dbReference>
<dbReference type="InterPro" id="IPR001680">
    <property type="entry name" value="WD40_rpt"/>
</dbReference>
<feature type="repeat" description="WD" evidence="8">
    <location>
        <begin position="86"/>
        <end position="119"/>
    </location>
</feature>
<dbReference type="InterPro" id="IPR011047">
    <property type="entry name" value="Quinoprotein_ADH-like_sf"/>
</dbReference>
<feature type="repeat" description="WD" evidence="8">
    <location>
        <begin position="411"/>
        <end position="452"/>
    </location>
</feature>
<dbReference type="GO" id="GO:2000234">
    <property type="term" value="P:positive regulation of rRNA processing"/>
    <property type="evidence" value="ECO:0007669"/>
    <property type="project" value="TreeGrafter"/>
</dbReference>
<feature type="region of interest" description="Disordered" evidence="9">
    <location>
        <begin position="1"/>
        <end position="28"/>
    </location>
</feature>
<dbReference type="AlphaFoldDB" id="A0A0L0FKZ6"/>
<evidence type="ECO:0000256" key="9">
    <source>
        <dbReference type="SAM" id="MobiDB-lite"/>
    </source>
</evidence>
<dbReference type="InterPro" id="IPR036322">
    <property type="entry name" value="WD40_repeat_dom_sf"/>
</dbReference>
<evidence type="ECO:0000256" key="2">
    <source>
        <dbReference type="ARBA" id="ARBA00022517"/>
    </source>
</evidence>
<evidence type="ECO:0000256" key="5">
    <source>
        <dbReference type="ARBA" id="ARBA00022737"/>
    </source>
</evidence>
<comment type="subcellular location">
    <subcellularLocation>
        <location evidence="1">Nucleus</location>
        <location evidence="1">Nucleolus</location>
    </subcellularLocation>
</comment>
<protein>
    <recommendedName>
        <fullName evidence="10">WD repeat-containing protein 75 second beta-propeller domain-containing protein</fullName>
    </recommendedName>
</protein>
<keyword evidence="2" id="KW-0690">Ribosome biogenesis</keyword>
<evidence type="ECO:0000256" key="1">
    <source>
        <dbReference type="ARBA" id="ARBA00004604"/>
    </source>
</evidence>
<proteinExistence type="predicted"/>
<keyword evidence="6" id="KW-0804">Transcription</keyword>
<evidence type="ECO:0000313" key="11">
    <source>
        <dbReference type="EMBL" id="KNC77459.1"/>
    </source>
</evidence>
<accession>A0A0L0FKZ6</accession>
<dbReference type="InterPro" id="IPR015943">
    <property type="entry name" value="WD40/YVTN_repeat-like_dom_sf"/>
</dbReference>
<feature type="region of interest" description="Disordered" evidence="9">
    <location>
        <begin position="1083"/>
        <end position="1207"/>
    </location>
</feature>
<name>A0A0L0FKZ6_9EUKA</name>
<feature type="compositionally biased region" description="Basic residues" evidence="9">
    <location>
        <begin position="1100"/>
        <end position="1112"/>
    </location>
</feature>
<dbReference type="Pfam" id="PF23869">
    <property type="entry name" value="Beta-prop_WDR75_1st"/>
    <property type="match status" value="2"/>
</dbReference>
<gene>
    <name evidence="11" type="ORF">SARC_10080</name>
</gene>
<dbReference type="STRING" id="667725.A0A0L0FKZ6"/>
<feature type="repeat" description="WD" evidence="8">
    <location>
        <begin position="641"/>
        <end position="682"/>
    </location>
</feature>
<evidence type="ECO:0000313" key="12">
    <source>
        <dbReference type="Proteomes" id="UP000054560"/>
    </source>
</evidence>
<dbReference type="OrthoDB" id="4096at2759"/>
<dbReference type="PANTHER" id="PTHR44215">
    <property type="entry name" value="WD REPEAT-CONTAINING PROTEIN 75"/>
    <property type="match status" value="1"/>
</dbReference>
<keyword evidence="5" id="KW-0677">Repeat</keyword>
<dbReference type="EMBL" id="KQ242726">
    <property type="protein sequence ID" value="KNC77459.1"/>
    <property type="molecule type" value="Genomic_DNA"/>
</dbReference>
<dbReference type="PROSITE" id="PS50082">
    <property type="entry name" value="WD_REPEATS_2"/>
    <property type="match status" value="3"/>
</dbReference>
<dbReference type="GO" id="GO:0003723">
    <property type="term" value="F:RNA binding"/>
    <property type="evidence" value="ECO:0007669"/>
    <property type="project" value="InterPro"/>
</dbReference>
<dbReference type="PANTHER" id="PTHR44215:SF1">
    <property type="entry name" value="WD REPEAT-CONTAINING PROTEIN 75"/>
    <property type="match status" value="1"/>
</dbReference>
<dbReference type="SMART" id="SM00320">
    <property type="entry name" value="WD40"/>
    <property type="match status" value="8"/>
</dbReference>
<dbReference type="GO" id="GO:0045943">
    <property type="term" value="P:positive regulation of transcription by RNA polymerase I"/>
    <property type="evidence" value="ECO:0007669"/>
    <property type="project" value="InterPro"/>
</dbReference>
<feature type="compositionally biased region" description="Polar residues" evidence="9">
    <location>
        <begin position="1"/>
        <end position="10"/>
    </location>
</feature>
<feature type="domain" description="WD repeat-containing protein 75 second beta-propeller" evidence="10">
    <location>
        <begin position="543"/>
        <end position="815"/>
    </location>
</feature>
<dbReference type="GO" id="GO:0032040">
    <property type="term" value="C:small-subunit processome"/>
    <property type="evidence" value="ECO:0007669"/>
    <property type="project" value="InterPro"/>
</dbReference>
<dbReference type="SUPFAM" id="SSF50998">
    <property type="entry name" value="Quinoprotein alcohol dehydrogenase-like"/>
    <property type="match status" value="1"/>
</dbReference>
<evidence type="ECO:0000256" key="8">
    <source>
        <dbReference type="PROSITE-ProRule" id="PRU00221"/>
    </source>
</evidence>
<feature type="compositionally biased region" description="Basic and acidic residues" evidence="9">
    <location>
        <begin position="225"/>
        <end position="243"/>
    </location>
</feature>
<dbReference type="Pfam" id="PF23769">
    <property type="entry name" value="Beta-prop_WDR75_2nd"/>
    <property type="match status" value="1"/>
</dbReference>
<dbReference type="RefSeq" id="XP_014151361.1">
    <property type="nucleotide sequence ID" value="XM_014295886.1"/>
</dbReference>
<dbReference type="GO" id="GO:0006364">
    <property type="term" value="P:rRNA processing"/>
    <property type="evidence" value="ECO:0007669"/>
    <property type="project" value="UniProtKB-KW"/>
</dbReference>
<dbReference type="PROSITE" id="PS50294">
    <property type="entry name" value="WD_REPEATS_REGION"/>
    <property type="match status" value="3"/>
</dbReference>
<evidence type="ECO:0000256" key="4">
    <source>
        <dbReference type="ARBA" id="ARBA00022574"/>
    </source>
</evidence>
<organism evidence="11 12">
    <name type="scientific">Sphaeroforma arctica JP610</name>
    <dbReference type="NCBI Taxonomy" id="667725"/>
    <lineage>
        <taxon>Eukaryota</taxon>
        <taxon>Ichthyosporea</taxon>
        <taxon>Ichthyophonida</taxon>
        <taxon>Sphaeroforma</taxon>
    </lineage>
</organism>